<evidence type="ECO:0000259" key="7">
    <source>
        <dbReference type="Pfam" id="PF16822"/>
    </source>
</evidence>
<dbReference type="AlphaFoldDB" id="A0A0C6FIE6"/>
<dbReference type="STRING" id="270351.Maq22A_c18605"/>
<dbReference type="UniPathway" id="UPA00286"/>
<proteinExistence type="predicted"/>
<comment type="pathway">
    <text evidence="2">Glycan biosynthesis; alginate biosynthesis.</text>
</comment>
<evidence type="ECO:0000256" key="1">
    <source>
        <dbReference type="ARBA" id="ARBA00004418"/>
    </source>
</evidence>
<organism evidence="8 9">
    <name type="scientific">Methylobacterium aquaticum</name>
    <dbReference type="NCBI Taxonomy" id="270351"/>
    <lineage>
        <taxon>Bacteria</taxon>
        <taxon>Pseudomonadati</taxon>
        <taxon>Pseudomonadota</taxon>
        <taxon>Alphaproteobacteria</taxon>
        <taxon>Hyphomicrobiales</taxon>
        <taxon>Methylobacteriaceae</taxon>
        <taxon>Methylobacterium</taxon>
    </lineage>
</organism>
<evidence type="ECO:0000313" key="9">
    <source>
        <dbReference type="Proteomes" id="UP000061432"/>
    </source>
</evidence>
<dbReference type="GO" id="GO:0016740">
    <property type="term" value="F:transferase activity"/>
    <property type="evidence" value="ECO:0007669"/>
    <property type="project" value="UniProtKB-KW"/>
</dbReference>
<evidence type="ECO:0000256" key="6">
    <source>
        <dbReference type="ARBA" id="ARBA00022841"/>
    </source>
</evidence>
<gene>
    <name evidence="8" type="ORF">Maq22A_c18605</name>
</gene>
<reference evidence="9" key="2">
    <citation type="submission" date="2015-01" db="EMBL/GenBank/DDBJ databases">
        <title>Complete genome sequence of Methylobacterium aquaticum strain 22A.</title>
        <authorList>
            <person name="Tani A."/>
            <person name="Ogura Y."/>
            <person name="Hayashi T."/>
        </authorList>
    </citation>
    <scope>NUCLEOTIDE SEQUENCE [LARGE SCALE GENOMIC DNA]</scope>
    <source>
        <strain evidence="9">MA-22A</strain>
    </source>
</reference>
<feature type="domain" description="AlgX/AlgJ SGNH hydrolase-like" evidence="7">
    <location>
        <begin position="4"/>
        <end position="151"/>
    </location>
</feature>
<comment type="subcellular location">
    <subcellularLocation>
        <location evidence="1">Periplasm</location>
    </subcellularLocation>
</comment>
<keyword evidence="4" id="KW-0732">Signal</keyword>
<evidence type="ECO:0000313" key="8">
    <source>
        <dbReference type="EMBL" id="BAQ46807.1"/>
    </source>
</evidence>
<dbReference type="RefSeq" id="WP_060847853.1">
    <property type="nucleotide sequence ID" value="NZ_AP014704.1"/>
</dbReference>
<evidence type="ECO:0000256" key="3">
    <source>
        <dbReference type="ARBA" id="ARBA00022679"/>
    </source>
</evidence>
<dbReference type="Pfam" id="PF16822">
    <property type="entry name" value="ALGX"/>
    <property type="match status" value="1"/>
</dbReference>
<keyword evidence="6" id="KW-0016">Alginate biosynthesis</keyword>
<dbReference type="InterPro" id="IPR031811">
    <property type="entry name" value="ALGX/ALGJ_SGNH-like"/>
</dbReference>
<reference evidence="8 9" key="1">
    <citation type="journal article" date="2015" name="Genome Announc.">
        <title>Complete Genome Sequence of Methylobacterium aquaticum Strain 22A, Isolated from Racomitrium japonicum Moss.</title>
        <authorList>
            <person name="Tani A."/>
            <person name="Ogura Y."/>
            <person name="Hayashi T."/>
            <person name="Kimbara K."/>
        </authorList>
    </citation>
    <scope>NUCLEOTIDE SEQUENCE [LARGE SCALE GENOMIC DNA]</scope>
    <source>
        <strain evidence="8 9">MA-22A</strain>
    </source>
</reference>
<keyword evidence="5" id="KW-0574">Periplasm</keyword>
<dbReference type="EMBL" id="AP014704">
    <property type="protein sequence ID" value="BAQ46807.1"/>
    <property type="molecule type" value="Genomic_DNA"/>
</dbReference>
<accession>A0A0C6FIE6</accession>
<keyword evidence="3" id="KW-0808">Transferase</keyword>
<protein>
    <recommendedName>
        <fullName evidence="7">AlgX/AlgJ SGNH hydrolase-like domain-containing protein</fullName>
    </recommendedName>
</protein>
<dbReference type="KEGG" id="maqu:Maq22A_c18605"/>
<dbReference type="Proteomes" id="UP000061432">
    <property type="component" value="Chromosome"/>
</dbReference>
<sequence>MFHIGQDGWLFLTVGTNRAADLYADTPEVWRMLRGWRRLLLARADKAARLDARYLHLSSPEKLSVYDHKFFGPGPVRASRSPTRRLGQLLRLTPRGRRLWVDALTPLRAGRDAAELYYRTDTHWTSQGTFVAYRAICAACGATPIADLLETRPAHAATRRMDLGEKLQFPVTETSTYRAIRRTAWVAEAGRLYGLAEAHPELALHTGVRVGFRNGDPAADPRSLLVFGSSYSGYGGLGLTSMLAETFRRVDFVWSAEVDWGLVARLRPAILLTESAERYMARLPDDDRFDVGRYEDEKLARLAAEHPGLDILPRVRSR</sequence>
<dbReference type="OrthoDB" id="5243588at2"/>
<evidence type="ECO:0000256" key="4">
    <source>
        <dbReference type="ARBA" id="ARBA00022729"/>
    </source>
</evidence>
<name>A0A0C6FIE6_9HYPH</name>
<dbReference type="GO" id="GO:0042597">
    <property type="term" value="C:periplasmic space"/>
    <property type="evidence" value="ECO:0007669"/>
    <property type="project" value="UniProtKB-SubCell"/>
</dbReference>
<dbReference type="GO" id="GO:0042121">
    <property type="term" value="P:alginic acid biosynthetic process"/>
    <property type="evidence" value="ECO:0007669"/>
    <property type="project" value="UniProtKB-UniPathway"/>
</dbReference>
<evidence type="ECO:0000256" key="2">
    <source>
        <dbReference type="ARBA" id="ARBA00005182"/>
    </source>
</evidence>
<evidence type="ECO:0000256" key="5">
    <source>
        <dbReference type="ARBA" id="ARBA00022764"/>
    </source>
</evidence>